<feature type="transmembrane region" description="Helical" evidence="1">
    <location>
        <begin position="113"/>
        <end position="134"/>
    </location>
</feature>
<name>A0A3Q8CE11_9LACO</name>
<feature type="transmembrane region" description="Helical" evidence="1">
    <location>
        <begin position="250"/>
        <end position="267"/>
    </location>
</feature>
<dbReference type="InterPro" id="IPR046062">
    <property type="entry name" value="DUF6020"/>
</dbReference>
<dbReference type="AlphaFoldDB" id="A0A3Q8CE11"/>
<feature type="transmembrane region" description="Helical" evidence="1">
    <location>
        <begin position="556"/>
        <end position="575"/>
    </location>
</feature>
<gene>
    <name evidence="2" type="ORF">BSQ49_09240</name>
</gene>
<evidence type="ECO:0000313" key="3">
    <source>
        <dbReference type="Proteomes" id="UP000314960"/>
    </source>
</evidence>
<feature type="transmembrane region" description="Helical" evidence="1">
    <location>
        <begin position="36"/>
        <end position="52"/>
    </location>
</feature>
<accession>A0A3Q8CE11</accession>
<keyword evidence="1" id="KW-1133">Transmembrane helix</keyword>
<reference evidence="2 3" key="1">
    <citation type="submission" date="2016-11" db="EMBL/GenBank/DDBJ databases">
        <title>Interaction between Lactobacillus species and yeast in water kefir.</title>
        <authorList>
            <person name="Behr J."/>
            <person name="Xu D."/>
            <person name="Vogel R.F."/>
        </authorList>
    </citation>
    <scope>NUCLEOTIDE SEQUENCE [LARGE SCALE GENOMIC DNA]</scope>
    <source>
        <strain evidence="2 3">TMW 1.1822</strain>
    </source>
</reference>
<feature type="transmembrane region" description="Helical" evidence="1">
    <location>
        <begin position="193"/>
        <end position="212"/>
    </location>
</feature>
<feature type="transmembrane region" description="Helical" evidence="1">
    <location>
        <begin position="279"/>
        <end position="312"/>
    </location>
</feature>
<feature type="transmembrane region" description="Helical" evidence="1">
    <location>
        <begin position="224"/>
        <end position="244"/>
    </location>
</feature>
<evidence type="ECO:0008006" key="4">
    <source>
        <dbReference type="Google" id="ProtNLM"/>
    </source>
</evidence>
<feature type="transmembrane region" description="Helical" evidence="1">
    <location>
        <begin position="493"/>
        <end position="515"/>
    </location>
</feature>
<evidence type="ECO:0000313" key="2">
    <source>
        <dbReference type="EMBL" id="AUJ30346.1"/>
    </source>
</evidence>
<proteinExistence type="predicted"/>
<feature type="transmembrane region" description="Helical" evidence="1">
    <location>
        <begin position="318"/>
        <end position="337"/>
    </location>
</feature>
<feature type="transmembrane region" description="Helical" evidence="1">
    <location>
        <begin position="527"/>
        <end position="550"/>
    </location>
</feature>
<dbReference type="RefSeq" id="WP_141054379.1">
    <property type="nucleotide sequence ID" value="NZ_CP018176.1"/>
</dbReference>
<feature type="transmembrane region" description="Helical" evidence="1">
    <location>
        <begin position="64"/>
        <end position="84"/>
    </location>
</feature>
<keyword evidence="1" id="KW-0812">Transmembrane</keyword>
<dbReference type="EMBL" id="CP018176">
    <property type="protein sequence ID" value="AUJ30346.1"/>
    <property type="molecule type" value="Genomic_DNA"/>
</dbReference>
<dbReference type="Proteomes" id="UP000314960">
    <property type="component" value="Chromosome"/>
</dbReference>
<dbReference type="Pfam" id="PF19484">
    <property type="entry name" value="DUF6020"/>
    <property type="match status" value="1"/>
</dbReference>
<organism evidence="2 3">
    <name type="scientific">Liquorilactobacillus hordei</name>
    <dbReference type="NCBI Taxonomy" id="468911"/>
    <lineage>
        <taxon>Bacteria</taxon>
        <taxon>Bacillati</taxon>
        <taxon>Bacillota</taxon>
        <taxon>Bacilli</taxon>
        <taxon>Lactobacillales</taxon>
        <taxon>Lactobacillaceae</taxon>
        <taxon>Liquorilactobacillus</taxon>
    </lineage>
</organism>
<evidence type="ECO:0000256" key="1">
    <source>
        <dbReference type="SAM" id="Phobius"/>
    </source>
</evidence>
<dbReference type="KEGG" id="lhw:BSQ49_09240"/>
<sequence length="588" mass="67978">MNNDKKQMLNCIIMADLIKLVVWREKMNIVKLNSKFEYTLNLTVSLMLAAAPKYIQMGYCKFNLGYFLTVLWIFMALTVISWGLRSKLLNNSINKDAFFDSNKWIKIIFNSKYSVLYITLIIFSCWLPVIISLYPGTLINDTWGQLGEFINFSKGGVIHKGVLSDHHPFVDTLIMGSIITPFGKLFHNWQLGIFVYVIIQAFFSALSFSLTVKYAHAKLMLKNTFLVFMVAFYALCPVFPASVQTVSKDALFSWIYVIFIILYIEAIRTKCQCFNNIKYDIWMIVVASLSILTKKVGLYVILFSLLALIFLIPKNRIKSFGVLIVTLFISVGLSGMIKSNLKVVPGGKQEMFSLPFQQTARYYKYYKNEVTKKEYRTLNEVVDMKNIDKRYNPTLADPVKGYNDRGSTQQYINYLKVWFAEGIKHPRVYFDAGVAMLSGWFSFSEYNPLMEMSWHSQLNPSLIPSTVPDRRGFFKYSSDTTQQFFNDLYSNPLFTIFLSYAFYATLIPVFVISTLCKKWYSTELKYYWLAMVPLILSLVLGCWLSPVSIVFEGRRYLYPVVYTLPIMVALCVSMYQKKSVNTFKRDDG</sequence>
<protein>
    <recommendedName>
        <fullName evidence="4">Glycosyltransferase RgtA/B/C/D-like domain-containing protein</fullName>
    </recommendedName>
</protein>
<keyword evidence="1" id="KW-0472">Membrane</keyword>